<dbReference type="RefSeq" id="WP_057496134.1">
    <property type="nucleotide sequence ID" value="NZ_CP052863.1"/>
</dbReference>
<dbReference type="Gene3D" id="3.40.50.300">
    <property type="entry name" value="P-loop containing nucleotide triphosphate hydrolases"/>
    <property type="match status" value="1"/>
</dbReference>
<organism evidence="7 8">
    <name type="scientific">Stenotrophomonas beteli</name>
    <dbReference type="NCBI Taxonomy" id="3384461"/>
    <lineage>
        <taxon>Bacteria</taxon>
        <taxon>Pseudomonadati</taxon>
        <taxon>Pseudomonadota</taxon>
        <taxon>Gammaproteobacteria</taxon>
        <taxon>Lysobacterales</taxon>
        <taxon>Lysobacteraceae</taxon>
        <taxon>Stenotrophomonas</taxon>
        <taxon>Stenotrophomonas maltophilia group</taxon>
    </lineage>
</organism>
<reference evidence="7 8" key="1">
    <citation type="journal article" date="2016" name="Front. Microbiol.">
        <title>Genome Sequence of Type Strains of Genus Stenotrophomonas.</title>
        <authorList>
            <person name="Patil P.P."/>
            <person name="Midha S."/>
            <person name="Kumar S."/>
            <person name="Patil P.B."/>
        </authorList>
    </citation>
    <scope>NUCLEOTIDE SEQUENCE [LARGE SCALE GENOMIC DNA]</scope>
    <source>
        <strain evidence="7 8">LMG 978</strain>
    </source>
</reference>
<dbReference type="PROSITE" id="PS00211">
    <property type="entry name" value="ABC_TRANSPORTER_1"/>
    <property type="match status" value="1"/>
</dbReference>
<dbReference type="GO" id="GO:0008233">
    <property type="term" value="F:peptidase activity"/>
    <property type="evidence" value="ECO:0007669"/>
    <property type="project" value="InterPro"/>
</dbReference>
<proteinExistence type="predicted"/>
<evidence type="ECO:0000313" key="8">
    <source>
        <dbReference type="Proteomes" id="UP000051757"/>
    </source>
</evidence>
<dbReference type="OrthoDB" id="6828292at2"/>
<dbReference type="GO" id="GO:0006508">
    <property type="term" value="P:proteolysis"/>
    <property type="evidence" value="ECO:0007669"/>
    <property type="project" value="InterPro"/>
</dbReference>
<dbReference type="PROSITE" id="PS50929">
    <property type="entry name" value="ABC_TM1F"/>
    <property type="match status" value="1"/>
</dbReference>
<dbReference type="PANTHER" id="PTHR24221">
    <property type="entry name" value="ATP-BINDING CASSETTE SUB-FAMILY B"/>
    <property type="match status" value="1"/>
</dbReference>
<dbReference type="InterPro" id="IPR003593">
    <property type="entry name" value="AAA+_ATPase"/>
</dbReference>
<keyword evidence="8" id="KW-1185">Reference proteome</keyword>
<keyword evidence="3" id="KW-0547">Nucleotide-binding</keyword>
<keyword evidence="4" id="KW-0067">ATP-binding</keyword>
<protein>
    <submittedName>
        <fullName evidence="7">Uncharacterized protein</fullName>
    </submittedName>
</protein>
<dbReference type="Proteomes" id="UP000051757">
    <property type="component" value="Unassembled WGS sequence"/>
</dbReference>
<dbReference type="InterPro" id="IPR036640">
    <property type="entry name" value="ABC1_TM_sf"/>
</dbReference>
<dbReference type="CDD" id="cd03228">
    <property type="entry name" value="ABCC_MRP_Like"/>
    <property type="match status" value="1"/>
</dbReference>
<keyword evidence="2" id="KW-0812">Transmembrane</keyword>
<accession>A0A0R0BB28</accession>
<dbReference type="Gene3D" id="3.90.70.10">
    <property type="entry name" value="Cysteine proteinases"/>
    <property type="match status" value="1"/>
</dbReference>
<dbReference type="SUPFAM" id="SSF52540">
    <property type="entry name" value="P-loop containing nucleoside triphosphate hydrolases"/>
    <property type="match status" value="1"/>
</dbReference>
<name>A0A0R0BB28_9GAMM</name>
<evidence type="ECO:0000256" key="1">
    <source>
        <dbReference type="ARBA" id="ARBA00004651"/>
    </source>
</evidence>
<dbReference type="Pfam" id="PF00005">
    <property type="entry name" value="ABC_tran"/>
    <property type="match status" value="1"/>
</dbReference>
<dbReference type="PROSITE" id="PS50893">
    <property type="entry name" value="ABC_TRANSPORTER_2"/>
    <property type="match status" value="1"/>
</dbReference>
<gene>
    <name evidence="7" type="ORF">ARC23_07835</name>
</gene>
<dbReference type="EMBL" id="LLXV01000021">
    <property type="protein sequence ID" value="KRG51618.1"/>
    <property type="molecule type" value="Genomic_DNA"/>
</dbReference>
<dbReference type="InterPro" id="IPR011527">
    <property type="entry name" value="ABC1_TM_dom"/>
</dbReference>
<keyword evidence="6" id="KW-0472">Membrane</keyword>
<dbReference type="AlphaFoldDB" id="A0A0R0BB28"/>
<dbReference type="GO" id="GO:0034040">
    <property type="term" value="F:ATPase-coupled lipid transmembrane transporter activity"/>
    <property type="evidence" value="ECO:0007669"/>
    <property type="project" value="TreeGrafter"/>
</dbReference>
<dbReference type="InterPro" id="IPR017871">
    <property type="entry name" value="ABC_transporter-like_CS"/>
</dbReference>
<dbReference type="InterPro" id="IPR003439">
    <property type="entry name" value="ABC_transporter-like_ATP-bd"/>
</dbReference>
<dbReference type="GO" id="GO:0016887">
    <property type="term" value="F:ATP hydrolysis activity"/>
    <property type="evidence" value="ECO:0007669"/>
    <property type="project" value="InterPro"/>
</dbReference>
<dbReference type="Gene3D" id="1.20.1560.10">
    <property type="entry name" value="ABC transporter type 1, transmembrane domain"/>
    <property type="match status" value="1"/>
</dbReference>
<dbReference type="PANTHER" id="PTHR24221:SF606">
    <property type="entry name" value="COLICIN V SECRETION-PROCESSING ATP-BINDING PROTEIN"/>
    <property type="match status" value="1"/>
</dbReference>
<dbReference type="InterPro" id="IPR005074">
    <property type="entry name" value="Peptidase_C39"/>
</dbReference>
<sequence length="717" mass="78865">MSQKYVFGWSKSIRTVLQAEASECGPACLAMLLEFYGHATSLRELRETMRSSSRGTALKSLLEAADQFGLQARAIRMECDEAKSLRLPAIIHLDGDHFVVLERVSRSGWVIHDPARGKRRVGRREIDERFTGIAIEILASDRVVPKARANEGTLALVRRLGRLKGFKTSFIAVLTFSAVLEITALFGPLFLQMVVDTVLVSEDVNLLLIVCGCYLFLSVFQTVSTAFRSWAISVLGSSLSVGWITNTFRRLIKQPDRYFEGRSTGDLSSRFGGLSYLQSAVSTEAIAASLDGALAIFTLLVLFIYSKQMALVVCAGCAIYLGIKLLSFRVLADANVDAITQEARKETMFIESIAAQGTLRLNNRQSMQAARFVDRVSNYQRSALRLASVQLVFSSASTLTTSGIRIATIFLGAKLIMNGGLTAGMLIAFLAYCDQFTGRSARLIDYAVNWRILKVHADRVREIVDSPQETNVLRTRLPVPADTTICLEHVGFAYSPTDDPILKYVDFAVRPGDCVALTGQSGSGKSTVVKLLAGTVSPTQGSLLLGGLKYEQLGKARVREIVSFVVQDDELLQGSVEENVSFFDPSLDTELVRDCCEIACVHEDIIKMPMQYQTQLGSGRVSISGGQRQRIMIARALYRRPKVLVLDESTSHLDIQTEARLLTNLRALGLTIILVAHRLETINFADRILYLKDGVLPGRSAPVKVDEEISLPEPIEG</sequence>
<dbReference type="Pfam" id="PF03412">
    <property type="entry name" value="Peptidase_C39"/>
    <property type="match status" value="1"/>
</dbReference>
<dbReference type="SMART" id="SM00382">
    <property type="entry name" value="AAA"/>
    <property type="match status" value="1"/>
</dbReference>
<comment type="caution">
    <text evidence="7">The sequence shown here is derived from an EMBL/GenBank/DDBJ whole genome shotgun (WGS) entry which is preliminary data.</text>
</comment>
<dbReference type="SUPFAM" id="SSF90123">
    <property type="entry name" value="ABC transporter transmembrane region"/>
    <property type="match status" value="1"/>
</dbReference>
<dbReference type="GO" id="GO:0140359">
    <property type="term" value="F:ABC-type transporter activity"/>
    <property type="evidence" value="ECO:0007669"/>
    <property type="project" value="InterPro"/>
</dbReference>
<dbReference type="PROSITE" id="PS50990">
    <property type="entry name" value="PEPTIDASE_C39"/>
    <property type="match status" value="1"/>
</dbReference>
<dbReference type="GO" id="GO:0005886">
    <property type="term" value="C:plasma membrane"/>
    <property type="evidence" value="ECO:0007669"/>
    <property type="project" value="UniProtKB-SubCell"/>
</dbReference>
<evidence type="ECO:0000313" key="7">
    <source>
        <dbReference type="EMBL" id="KRG51618.1"/>
    </source>
</evidence>
<evidence type="ECO:0000256" key="5">
    <source>
        <dbReference type="ARBA" id="ARBA00022989"/>
    </source>
</evidence>
<evidence type="ECO:0000256" key="3">
    <source>
        <dbReference type="ARBA" id="ARBA00022741"/>
    </source>
</evidence>
<dbReference type="InterPro" id="IPR027417">
    <property type="entry name" value="P-loop_NTPase"/>
</dbReference>
<dbReference type="CDD" id="cd18567">
    <property type="entry name" value="ABC_6TM_CvaB_RaxB_like"/>
    <property type="match status" value="1"/>
</dbReference>
<evidence type="ECO:0000256" key="2">
    <source>
        <dbReference type="ARBA" id="ARBA00022692"/>
    </source>
</evidence>
<comment type="subcellular location">
    <subcellularLocation>
        <location evidence="1">Cell membrane</location>
        <topology evidence="1">Multi-pass membrane protein</topology>
    </subcellularLocation>
</comment>
<evidence type="ECO:0000256" key="6">
    <source>
        <dbReference type="ARBA" id="ARBA00023136"/>
    </source>
</evidence>
<dbReference type="InterPro" id="IPR039421">
    <property type="entry name" value="Type_1_exporter"/>
</dbReference>
<evidence type="ECO:0000256" key="4">
    <source>
        <dbReference type="ARBA" id="ARBA00022840"/>
    </source>
</evidence>
<dbReference type="Pfam" id="PF00664">
    <property type="entry name" value="ABC_membrane"/>
    <property type="match status" value="1"/>
</dbReference>
<dbReference type="GO" id="GO:0005524">
    <property type="term" value="F:ATP binding"/>
    <property type="evidence" value="ECO:0007669"/>
    <property type="project" value="UniProtKB-KW"/>
</dbReference>
<keyword evidence="5" id="KW-1133">Transmembrane helix</keyword>